<dbReference type="EnsemblMetazoa" id="Aqu2.1.35337_001">
    <property type="protein sequence ID" value="Aqu2.1.35337_001"/>
    <property type="gene ID" value="Aqu2.1.35337"/>
</dbReference>
<protein>
    <submittedName>
        <fullName evidence="1">Uncharacterized protein</fullName>
    </submittedName>
</protein>
<reference evidence="1" key="1">
    <citation type="submission" date="2017-05" db="UniProtKB">
        <authorList>
            <consortium name="EnsemblMetazoa"/>
        </authorList>
    </citation>
    <scope>IDENTIFICATION</scope>
</reference>
<dbReference type="AlphaFoldDB" id="A0A1X7V749"/>
<organism evidence="1">
    <name type="scientific">Amphimedon queenslandica</name>
    <name type="common">Sponge</name>
    <dbReference type="NCBI Taxonomy" id="400682"/>
    <lineage>
        <taxon>Eukaryota</taxon>
        <taxon>Metazoa</taxon>
        <taxon>Porifera</taxon>
        <taxon>Demospongiae</taxon>
        <taxon>Heteroscleromorpha</taxon>
        <taxon>Haplosclerida</taxon>
        <taxon>Niphatidae</taxon>
        <taxon>Amphimedon</taxon>
    </lineage>
</organism>
<evidence type="ECO:0000313" key="1">
    <source>
        <dbReference type="EnsemblMetazoa" id="Aqu2.1.35337_001"/>
    </source>
</evidence>
<accession>A0A1X7V749</accession>
<proteinExistence type="predicted"/>
<name>A0A1X7V749_AMPQE</name>
<dbReference type="InParanoid" id="A0A1X7V749"/>
<sequence length="79" mass="9142">MLPSMVLAWHKDCNAVLKSEVDVINNKVTILGDILYIRLMIISLIMGTFFDQWCFHTGEGASFQLHRFHIVIFLAIEYI</sequence>